<dbReference type="SUPFAM" id="SSF49785">
    <property type="entry name" value="Galactose-binding domain-like"/>
    <property type="match status" value="1"/>
</dbReference>
<evidence type="ECO:0008006" key="3">
    <source>
        <dbReference type="Google" id="ProtNLM"/>
    </source>
</evidence>
<dbReference type="Pfam" id="PF17132">
    <property type="entry name" value="Glyco_hydro_106"/>
    <property type="match status" value="2"/>
</dbReference>
<protein>
    <recommendedName>
        <fullName evidence="3">Alpha-L-rhamnosidase</fullName>
    </recommendedName>
</protein>
<accession>A0A1H1V1D6</accession>
<keyword evidence="2" id="KW-1185">Reference proteome</keyword>
<evidence type="ECO:0000313" key="2">
    <source>
        <dbReference type="Proteomes" id="UP000198983"/>
    </source>
</evidence>
<dbReference type="EMBL" id="LT629732">
    <property type="protein sequence ID" value="SDS77969.1"/>
    <property type="molecule type" value="Genomic_DNA"/>
</dbReference>
<gene>
    <name evidence="1" type="ORF">SAMN04489717_3842</name>
</gene>
<dbReference type="PANTHER" id="PTHR36848:SF2">
    <property type="entry name" value="SECRETED PROTEIN"/>
    <property type="match status" value="1"/>
</dbReference>
<dbReference type="Proteomes" id="UP000198983">
    <property type="component" value="Chromosome I"/>
</dbReference>
<reference evidence="1 2" key="1">
    <citation type="submission" date="2016-10" db="EMBL/GenBank/DDBJ databases">
        <authorList>
            <person name="de Groot N.N."/>
        </authorList>
    </citation>
    <scope>NUCLEOTIDE SEQUENCE [LARGE SCALE GENOMIC DNA]</scope>
    <source>
        <strain evidence="1 2">DSM 22024</strain>
    </source>
</reference>
<dbReference type="RefSeq" id="WP_092654991.1">
    <property type="nucleotide sequence ID" value="NZ_LT629732.1"/>
</dbReference>
<dbReference type="OrthoDB" id="9761519at2"/>
<sequence>MRLDELRRTFAEPPNDARPMLRWWWFGPAADEASLDRQLQTVAAAGFGGVEVAYVYPLAPATCDFGSPRFHELLRHAALRCQELGLRFDLTLGSGWSFGGPHITPDLAARRLHWEIRELTPGPSRVPVMPGDEFVAAYVFPGSIHDRSETYTLLDTLDVPDGTGPRTLLVATSRPTGQNVKRAAAGAEGPVLDHYSAAATRAHVRSVAAPLLDAVAPAPVGSVFCDSLEVYSSDWTPEVLAEFGRRRGYDALPLLPLLRFDITDFRGFRADFLRTLSELYQENFVAVIGEWARERGVPFRIQSYGVPPASVSSYRYADVAEGEGWGWTGLPQTRWASSAAHIYGRRIVSSEVWTWVHSPSFRATPLDLQAEAHEHFLCGVNQLVGHGLPYTPADAPGLGWLLGWFFYAAGAFDDRNPWWDDAAPGLTTYLQRLCWLLRQGDPVADVKIHVGFEDVYPELDLWKATAAKVSDVVRRIRTGGWDFDLWDDEAIAQLRPDFVLTSADLADPSSLPGLPEPDVVVDSDAIGVTHRRLGDVDVYFVANTANTRQEATFTPRTRRSSYELWDAKSGSVVRSGSGSTVDLALDAYEATVIVTFDAPAEVRTPGAPISRRQVRDFAFRGAPVELPHRWEDTRAGYSGKGEYETRFHLDSVTDRRLFLDFGEARPIREDRPRTLRSFRALVRPPVGEVVRVVVNGSDAGVVWSAPYRVEITGLLRDGDNILKLVVSNTAANALTEETEIHRLAADSEQRYGRRFAMQELDRAGDDLHSGLLTTPALVEWSASAPCNRGTVSGV</sequence>
<evidence type="ECO:0000313" key="1">
    <source>
        <dbReference type="EMBL" id="SDS77969.1"/>
    </source>
</evidence>
<dbReference type="PANTHER" id="PTHR36848">
    <property type="entry name" value="DNA-BINDING PROTEIN (PUTATIVE SECRETED PROTEIN)-RELATED"/>
    <property type="match status" value="1"/>
</dbReference>
<dbReference type="InterPro" id="IPR008979">
    <property type="entry name" value="Galactose-bd-like_sf"/>
</dbReference>
<organism evidence="1 2">
    <name type="scientific">Actinopolymorpha singaporensis</name>
    <dbReference type="NCBI Taxonomy" id="117157"/>
    <lineage>
        <taxon>Bacteria</taxon>
        <taxon>Bacillati</taxon>
        <taxon>Actinomycetota</taxon>
        <taxon>Actinomycetes</taxon>
        <taxon>Propionibacteriales</taxon>
        <taxon>Actinopolymorphaceae</taxon>
        <taxon>Actinopolymorpha</taxon>
    </lineage>
</organism>
<dbReference type="AlphaFoldDB" id="A0A1H1V1D6"/>
<dbReference type="Gene3D" id="2.60.120.260">
    <property type="entry name" value="Galactose-binding domain-like"/>
    <property type="match status" value="1"/>
</dbReference>
<proteinExistence type="predicted"/>
<dbReference type="InterPro" id="IPR053161">
    <property type="entry name" value="Ulvan_degrading_GH"/>
</dbReference>
<name>A0A1H1V1D6_9ACTN</name>
<dbReference type="STRING" id="117157.SAMN04489717_3842"/>